<dbReference type="InterPro" id="IPR007348">
    <property type="entry name" value="CopC_dom"/>
</dbReference>
<comment type="subcellular location">
    <subcellularLocation>
        <location evidence="1">Cell membrane</location>
        <topology evidence="1">Multi-pass membrane protein</topology>
    </subcellularLocation>
</comment>
<dbReference type="GO" id="GO:0046688">
    <property type="term" value="P:response to copper ion"/>
    <property type="evidence" value="ECO:0007669"/>
    <property type="project" value="InterPro"/>
</dbReference>
<dbReference type="PANTHER" id="PTHR34820:SF4">
    <property type="entry name" value="INNER MEMBRANE PROTEIN YEBZ"/>
    <property type="match status" value="1"/>
</dbReference>
<keyword evidence="14" id="KW-1185">Reference proteome</keyword>
<feature type="domain" description="Copper resistance protein D" evidence="12">
    <location>
        <begin position="330"/>
        <end position="405"/>
    </location>
</feature>
<proteinExistence type="predicted"/>
<dbReference type="EMBL" id="CP116942">
    <property type="protein sequence ID" value="WCO67361.1"/>
    <property type="molecule type" value="Genomic_DNA"/>
</dbReference>
<keyword evidence="3 10" id="KW-0812">Transmembrane</keyword>
<dbReference type="Proteomes" id="UP001216390">
    <property type="component" value="Chromosome"/>
</dbReference>
<name>A0AAE9YGH3_9ACTN</name>
<keyword evidence="8 10" id="KW-0472">Membrane</keyword>
<evidence type="ECO:0000313" key="14">
    <source>
        <dbReference type="Proteomes" id="UP001216390"/>
    </source>
</evidence>
<evidence type="ECO:0000313" key="13">
    <source>
        <dbReference type="EMBL" id="WCO67361.1"/>
    </source>
</evidence>
<dbReference type="GO" id="GO:0006825">
    <property type="term" value="P:copper ion transport"/>
    <property type="evidence" value="ECO:0007669"/>
    <property type="project" value="InterPro"/>
</dbReference>
<gene>
    <name evidence="13" type="ORF">PO878_01345</name>
</gene>
<feature type="transmembrane region" description="Helical" evidence="10">
    <location>
        <begin position="188"/>
        <end position="214"/>
    </location>
</feature>
<feature type="domain" description="CopC" evidence="11">
    <location>
        <begin position="38"/>
        <end position="131"/>
    </location>
</feature>
<feature type="region of interest" description="Disordered" evidence="9">
    <location>
        <begin position="414"/>
        <end position="444"/>
    </location>
</feature>
<keyword evidence="7" id="KW-0186">Copper</keyword>
<evidence type="ECO:0000256" key="4">
    <source>
        <dbReference type="ARBA" id="ARBA00022723"/>
    </source>
</evidence>
<dbReference type="Gene3D" id="2.60.40.1220">
    <property type="match status" value="1"/>
</dbReference>
<keyword evidence="5" id="KW-0732">Signal</keyword>
<evidence type="ECO:0000256" key="3">
    <source>
        <dbReference type="ARBA" id="ARBA00022692"/>
    </source>
</evidence>
<feature type="transmembrane region" description="Helical" evidence="10">
    <location>
        <begin position="266"/>
        <end position="284"/>
    </location>
</feature>
<dbReference type="AlphaFoldDB" id="A0AAE9YGH3"/>
<keyword evidence="4" id="KW-0479">Metal-binding</keyword>
<evidence type="ECO:0000256" key="7">
    <source>
        <dbReference type="ARBA" id="ARBA00023008"/>
    </source>
</evidence>
<accession>A0AAE9YGH3</accession>
<dbReference type="RefSeq" id="WP_272736883.1">
    <property type="nucleotide sequence ID" value="NZ_CP116942.1"/>
</dbReference>
<reference evidence="13" key="1">
    <citation type="submission" date="2023-01" db="EMBL/GenBank/DDBJ databases">
        <title>The diversity of Class Acidimicrobiia in South China Sea sediment environments and the proposal of Iamia marina sp. nov., a novel species of the genus Iamia.</title>
        <authorList>
            <person name="He Y."/>
            <person name="Tian X."/>
        </authorList>
    </citation>
    <scope>NUCLEOTIDE SEQUENCE</scope>
    <source>
        <strain evidence="13">DSM 19957</strain>
    </source>
</reference>
<feature type="transmembrane region" description="Helical" evidence="10">
    <location>
        <begin position="304"/>
        <end position="325"/>
    </location>
</feature>
<dbReference type="GO" id="GO:0042597">
    <property type="term" value="C:periplasmic space"/>
    <property type="evidence" value="ECO:0007669"/>
    <property type="project" value="InterPro"/>
</dbReference>
<feature type="transmembrane region" description="Helical" evidence="10">
    <location>
        <begin position="337"/>
        <end position="357"/>
    </location>
</feature>
<feature type="transmembrane region" description="Helical" evidence="10">
    <location>
        <begin position="240"/>
        <end position="259"/>
    </location>
</feature>
<dbReference type="InterPro" id="IPR014756">
    <property type="entry name" value="Ig_E-set"/>
</dbReference>
<evidence type="ECO:0000256" key="6">
    <source>
        <dbReference type="ARBA" id="ARBA00022989"/>
    </source>
</evidence>
<dbReference type="InterPro" id="IPR014755">
    <property type="entry name" value="Cu-Rt/internalin_Ig-like"/>
</dbReference>
<dbReference type="PANTHER" id="PTHR34820">
    <property type="entry name" value="INNER MEMBRANE PROTEIN YEBZ"/>
    <property type="match status" value="1"/>
</dbReference>
<evidence type="ECO:0000256" key="10">
    <source>
        <dbReference type="SAM" id="Phobius"/>
    </source>
</evidence>
<evidence type="ECO:0000256" key="1">
    <source>
        <dbReference type="ARBA" id="ARBA00004651"/>
    </source>
</evidence>
<dbReference type="Pfam" id="PF05425">
    <property type="entry name" value="CopD"/>
    <property type="match status" value="1"/>
</dbReference>
<dbReference type="GO" id="GO:0005507">
    <property type="term" value="F:copper ion binding"/>
    <property type="evidence" value="ECO:0007669"/>
    <property type="project" value="InterPro"/>
</dbReference>
<evidence type="ECO:0000256" key="5">
    <source>
        <dbReference type="ARBA" id="ARBA00022729"/>
    </source>
</evidence>
<evidence type="ECO:0000256" key="9">
    <source>
        <dbReference type="SAM" id="MobiDB-lite"/>
    </source>
</evidence>
<evidence type="ECO:0000256" key="2">
    <source>
        <dbReference type="ARBA" id="ARBA00022475"/>
    </source>
</evidence>
<dbReference type="KEGG" id="ima:PO878_01345"/>
<protein>
    <submittedName>
        <fullName evidence="13">Copper resistance protein CopC</fullName>
    </submittedName>
</protein>
<organism evidence="13 14">
    <name type="scientific">Iamia majanohamensis</name>
    <dbReference type="NCBI Taxonomy" id="467976"/>
    <lineage>
        <taxon>Bacteria</taxon>
        <taxon>Bacillati</taxon>
        <taxon>Actinomycetota</taxon>
        <taxon>Acidimicrobiia</taxon>
        <taxon>Acidimicrobiales</taxon>
        <taxon>Iamiaceae</taxon>
        <taxon>Iamia</taxon>
    </lineage>
</organism>
<evidence type="ECO:0000259" key="11">
    <source>
        <dbReference type="Pfam" id="PF04234"/>
    </source>
</evidence>
<feature type="transmembrane region" description="Helical" evidence="10">
    <location>
        <begin position="157"/>
        <end position="176"/>
    </location>
</feature>
<dbReference type="InterPro" id="IPR008457">
    <property type="entry name" value="Cu-R_CopD_dom"/>
</dbReference>
<keyword evidence="6 10" id="KW-1133">Transmembrane helix</keyword>
<sequence>MDGPRPHRTRAPARTAAVALALLVALVVAGPARPAAAHATLQDTSPAGDVRVEEVPAEVTLTFDEPVTATTGSVQVIDPSGGRVDGGTESRAGGRTVAVAVDGDAVGTYTVAFRVVSDDGHTITGSFVFDVQTSTGAADVDQSIPLLTSAVGGVGRWLSYAGPIVAVGAALLLVVVRRGAGVGGAGRLLGRLVAGGAVAGALGAALAVLAQVALTTGRPVTGAVGLVAEVAADSRPVGVALVRAGVLALGALVALLALVSRRREAGLVAAGAVVAAGGLLAPVAGHPWTADGRALAVTADGAHLLAASVWLGLLAALAAAAARLPDPVAAVRAVSRAALVTSLVLLVTGTASAWLLLGSVEALLRTASGQLVIAKVVGFGVLVSLGWVNRSRLVPLLGRAVGVQGASTERAPALVAAGGGSPSLPDDGGPGEDDEGAAEPGPVPTGRGALARLLQVVRVELVVGALVLVATAALVNQPPGRDVLEQPFTTTQTVDGATMLFEVEPARAGTNAMHLYVTDETGNPAPVDALEVAVGREGVPERKLPVEQISPDHAVVYGASFPTPGTWAVDVTTVRVGVPRQFRFEVPIR</sequence>
<evidence type="ECO:0000259" key="12">
    <source>
        <dbReference type="Pfam" id="PF05425"/>
    </source>
</evidence>
<dbReference type="SUPFAM" id="SSF81296">
    <property type="entry name" value="E set domains"/>
    <property type="match status" value="1"/>
</dbReference>
<evidence type="ECO:0000256" key="8">
    <source>
        <dbReference type="ARBA" id="ARBA00023136"/>
    </source>
</evidence>
<dbReference type="InterPro" id="IPR032694">
    <property type="entry name" value="CopC/D"/>
</dbReference>
<dbReference type="GO" id="GO:0005886">
    <property type="term" value="C:plasma membrane"/>
    <property type="evidence" value="ECO:0007669"/>
    <property type="project" value="UniProtKB-SubCell"/>
</dbReference>
<keyword evidence="2" id="KW-1003">Cell membrane</keyword>
<dbReference type="Pfam" id="PF04234">
    <property type="entry name" value="CopC"/>
    <property type="match status" value="1"/>
</dbReference>
<feature type="transmembrane region" description="Helical" evidence="10">
    <location>
        <begin position="369"/>
        <end position="389"/>
    </location>
</feature>